<evidence type="ECO:0000256" key="1">
    <source>
        <dbReference type="ARBA" id="ARBA00004123"/>
    </source>
</evidence>
<evidence type="ECO:0000256" key="3">
    <source>
        <dbReference type="ARBA" id="ARBA00022552"/>
    </source>
</evidence>
<comment type="caution">
    <text evidence="8">The sequence shown here is derived from an EMBL/GenBank/DDBJ whole genome shotgun (WGS) entry which is preliminary data.</text>
</comment>
<dbReference type="GO" id="GO:0000178">
    <property type="term" value="C:exosome (RNase complex)"/>
    <property type="evidence" value="ECO:0007669"/>
    <property type="project" value="TreeGrafter"/>
</dbReference>
<dbReference type="GO" id="GO:0000460">
    <property type="term" value="P:maturation of 5.8S rRNA"/>
    <property type="evidence" value="ECO:0007669"/>
    <property type="project" value="TreeGrafter"/>
</dbReference>
<dbReference type="InterPro" id="IPR011082">
    <property type="entry name" value="Exosome-assoc_fac/DNA_repair"/>
</dbReference>
<dbReference type="Proteomes" id="UP000320762">
    <property type="component" value="Unassembled WGS sequence"/>
</dbReference>
<name>A0A550CM01_9AGAR</name>
<keyword evidence="9" id="KW-1185">Reference proteome</keyword>
<organism evidence="8 9">
    <name type="scientific">Schizophyllum amplum</name>
    <dbReference type="NCBI Taxonomy" id="97359"/>
    <lineage>
        <taxon>Eukaryota</taxon>
        <taxon>Fungi</taxon>
        <taxon>Dikarya</taxon>
        <taxon>Basidiomycota</taxon>
        <taxon>Agaricomycotina</taxon>
        <taxon>Agaricomycetes</taxon>
        <taxon>Agaricomycetidae</taxon>
        <taxon>Agaricales</taxon>
        <taxon>Schizophyllaceae</taxon>
        <taxon>Schizophyllum</taxon>
    </lineage>
</organism>
<feature type="region of interest" description="Disordered" evidence="7">
    <location>
        <begin position="119"/>
        <end position="145"/>
    </location>
</feature>
<proteinExistence type="inferred from homology"/>
<dbReference type="GO" id="GO:0005730">
    <property type="term" value="C:nucleolus"/>
    <property type="evidence" value="ECO:0007669"/>
    <property type="project" value="TreeGrafter"/>
</dbReference>
<feature type="region of interest" description="Disordered" evidence="7">
    <location>
        <begin position="158"/>
        <end position="293"/>
    </location>
</feature>
<evidence type="ECO:0000256" key="4">
    <source>
        <dbReference type="ARBA" id="ARBA00022884"/>
    </source>
</evidence>
<evidence type="ECO:0000313" key="9">
    <source>
        <dbReference type="Proteomes" id="UP000320762"/>
    </source>
</evidence>
<evidence type="ECO:0000313" key="8">
    <source>
        <dbReference type="EMBL" id="TRM65833.1"/>
    </source>
</evidence>
<protein>
    <recommendedName>
        <fullName evidence="6">Exosome complex protein</fullName>
    </recommendedName>
</protein>
<keyword evidence="3 6" id="KW-0698">rRNA processing</keyword>
<dbReference type="GO" id="GO:0003677">
    <property type="term" value="F:DNA binding"/>
    <property type="evidence" value="ECO:0007669"/>
    <property type="project" value="TreeGrafter"/>
</dbReference>
<reference evidence="8 9" key="1">
    <citation type="journal article" date="2019" name="New Phytol.">
        <title>Comparative genomics reveals unique wood-decay strategies and fruiting body development in the Schizophyllaceae.</title>
        <authorList>
            <person name="Almasi E."/>
            <person name="Sahu N."/>
            <person name="Krizsan K."/>
            <person name="Balint B."/>
            <person name="Kovacs G.M."/>
            <person name="Kiss B."/>
            <person name="Cseklye J."/>
            <person name="Drula E."/>
            <person name="Henrissat B."/>
            <person name="Nagy I."/>
            <person name="Chovatia M."/>
            <person name="Adam C."/>
            <person name="LaButti K."/>
            <person name="Lipzen A."/>
            <person name="Riley R."/>
            <person name="Grigoriev I.V."/>
            <person name="Nagy L.G."/>
        </authorList>
    </citation>
    <scope>NUCLEOTIDE SEQUENCE [LARGE SCALE GENOMIC DNA]</scope>
    <source>
        <strain evidence="8 9">NL-1724</strain>
    </source>
</reference>
<dbReference type="AlphaFoldDB" id="A0A550CM01"/>
<evidence type="ECO:0000256" key="7">
    <source>
        <dbReference type="SAM" id="MobiDB-lite"/>
    </source>
</evidence>
<sequence length="293" mass="32271">MSTETKKARAKVAALSASLDKLEAELNPLFEKPLADTLAGLGPIEQARLQTLLPYVIYDLSFIQLKTHGVDPKSHPVIPELDRVRQYFEKIKKAEDTAPRPNTVDKDAAARFIKHAINSVQYKKSDPPQDSATTSNNAAPVPVRVTEKMLEREKYLREMQERDDAESSEGEELQIIGDDDSMKVGQPPVNDRKGKGKARALPVNADQAAVQASRKRRQKSNPFGNDNGQPPALSMDVDGLEEISPPALHNPGADARKSKKKRRKSAPTDIDGDSSNVPSTGDPPQKKKKKKKE</sequence>
<gene>
    <name evidence="8" type="ORF">BD626DRAFT_485938</name>
</gene>
<dbReference type="PANTHER" id="PTHR15341">
    <property type="entry name" value="SUN-COR STEROID HORMONE RECEPTOR CO-REPRESSOR"/>
    <property type="match status" value="1"/>
</dbReference>
<dbReference type="Pfam" id="PF04000">
    <property type="entry name" value="Sas10_Utp3"/>
    <property type="match status" value="1"/>
</dbReference>
<dbReference type="OrthoDB" id="1421013at2759"/>
<comment type="subcellular location">
    <subcellularLocation>
        <location evidence="1 6">Nucleus</location>
    </subcellularLocation>
</comment>
<dbReference type="PANTHER" id="PTHR15341:SF3">
    <property type="entry name" value="NUCLEAR NUCLEIC ACID-BINDING PROTEIN C1D"/>
    <property type="match status" value="1"/>
</dbReference>
<dbReference type="InterPro" id="IPR007146">
    <property type="entry name" value="Sas10/Utp3/C1D"/>
</dbReference>
<feature type="compositionally biased region" description="Polar residues" evidence="7">
    <location>
        <begin position="119"/>
        <end position="138"/>
    </location>
</feature>
<accession>A0A550CM01</accession>
<evidence type="ECO:0000256" key="6">
    <source>
        <dbReference type="RuleBase" id="RU368003"/>
    </source>
</evidence>
<evidence type="ECO:0000256" key="5">
    <source>
        <dbReference type="ARBA" id="ARBA00023242"/>
    </source>
</evidence>
<comment type="similarity">
    <text evidence="2 6">Belongs to the C1D family.</text>
</comment>
<evidence type="ECO:0000256" key="2">
    <source>
        <dbReference type="ARBA" id="ARBA00009154"/>
    </source>
</evidence>
<keyword evidence="5 6" id="KW-0539">Nucleus</keyword>
<keyword evidence="4 6" id="KW-0694">RNA-binding</keyword>
<dbReference type="EMBL" id="VDMD01000004">
    <property type="protein sequence ID" value="TRM65833.1"/>
    <property type="molecule type" value="Genomic_DNA"/>
</dbReference>
<comment type="function">
    <text evidence="6">Required for exosome-dependent processing of pre-rRNA and small nucleolar RNA (snRNA) precursors. Involved in processing of 35S pre-rRNA at the A0, A1 and A2 sites.</text>
</comment>
<feature type="compositionally biased region" description="Acidic residues" evidence="7">
    <location>
        <begin position="163"/>
        <end position="172"/>
    </location>
</feature>
<dbReference type="GO" id="GO:0010468">
    <property type="term" value="P:regulation of gene expression"/>
    <property type="evidence" value="ECO:0007669"/>
    <property type="project" value="TreeGrafter"/>
</dbReference>
<dbReference type="STRING" id="97359.A0A550CM01"/>
<dbReference type="GO" id="GO:0003723">
    <property type="term" value="F:RNA binding"/>
    <property type="evidence" value="ECO:0007669"/>
    <property type="project" value="UniProtKB-UniRule"/>
</dbReference>